<dbReference type="InterPro" id="IPR050993">
    <property type="entry name" value="Isochorismatase_domain"/>
</dbReference>
<evidence type="ECO:0000259" key="1">
    <source>
        <dbReference type="Pfam" id="PF00857"/>
    </source>
</evidence>
<sequence length="179" mass="19591">MLTPADTALVIVDVQGKLAQIMDEKEALFHHLATMVKGAKVLELPILWVEQLPDKLGSTIPEIADHLAHLQPIPKNSFSCYGEPAFVDALAATGCRNVIIMGIEAHICVYQTVRHLLDKGFHVEVIADAVSSRKAHNKVIALEKMQQCGAALTSTEMVLFELQGVAEGERFKQLLSVIK</sequence>
<protein>
    <submittedName>
        <fullName evidence="2">Isochorismatase</fullName>
    </submittedName>
</protein>
<proteinExistence type="predicted"/>
<dbReference type="InterPro" id="IPR000868">
    <property type="entry name" value="Isochorismatase-like_dom"/>
</dbReference>
<dbReference type="SUPFAM" id="SSF52499">
    <property type="entry name" value="Isochorismatase-like hydrolases"/>
    <property type="match status" value="1"/>
</dbReference>
<name>A0A0J1GQN6_9GAMM</name>
<evidence type="ECO:0000313" key="2">
    <source>
        <dbReference type="EMBL" id="KLV02093.1"/>
    </source>
</evidence>
<evidence type="ECO:0000313" key="3">
    <source>
        <dbReference type="Proteomes" id="UP000036426"/>
    </source>
</evidence>
<keyword evidence="3" id="KW-1185">Reference proteome</keyword>
<dbReference type="Pfam" id="PF00857">
    <property type="entry name" value="Isochorismatase"/>
    <property type="match status" value="1"/>
</dbReference>
<dbReference type="RefSeq" id="WP_047873548.1">
    <property type="nucleotide sequence ID" value="NZ_BMYC01000001.1"/>
</dbReference>
<dbReference type="InterPro" id="IPR036380">
    <property type="entry name" value="Isochorismatase-like_sf"/>
</dbReference>
<dbReference type="AlphaFoldDB" id="A0A0J1GQN6"/>
<accession>A0A0J1GQN6</accession>
<reference evidence="2 3" key="1">
    <citation type="submission" date="2015-05" db="EMBL/GenBank/DDBJ databases">
        <title>Photobacterium galathea sp. nov.</title>
        <authorList>
            <person name="Machado H."/>
            <person name="Gram L."/>
        </authorList>
    </citation>
    <scope>NUCLEOTIDE SEQUENCE [LARGE SCALE GENOMIC DNA]</scope>
    <source>
        <strain evidence="2 3">DSM 25995</strain>
    </source>
</reference>
<dbReference type="PANTHER" id="PTHR14119:SF3">
    <property type="entry name" value="ISOCHORISMATASE DOMAIN-CONTAINING PROTEIN 2"/>
    <property type="match status" value="1"/>
</dbReference>
<dbReference type="EMBL" id="LDOV01000010">
    <property type="protein sequence ID" value="KLV02093.1"/>
    <property type="molecule type" value="Genomic_DNA"/>
</dbReference>
<dbReference type="CDD" id="cd01012">
    <property type="entry name" value="YcaC_related"/>
    <property type="match status" value="1"/>
</dbReference>
<dbReference type="PATRIC" id="fig|754436.4.peg.1476"/>
<dbReference type="Gene3D" id="3.40.50.850">
    <property type="entry name" value="Isochorismatase-like"/>
    <property type="match status" value="1"/>
</dbReference>
<dbReference type="Proteomes" id="UP000036426">
    <property type="component" value="Unassembled WGS sequence"/>
</dbReference>
<dbReference type="PANTHER" id="PTHR14119">
    <property type="entry name" value="HYDROLASE"/>
    <property type="match status" value="1"/>
</dbReference>
<comment type="caution">
    <text evidence="2">The sequence shown here is derived from an EMBL/GenBank/DDBJ whole genome shotgun (WGS) entry which is preliminary data.</text>
</comment>
<gene>
    <name evidence="2" type="ORF">ABT58_06910</name>
</gene>
<feature type="domain" description="Isochorismatase-like" evidence="1">
    <location>
        <begin position="7"/>
        <end position="156"/>
    </location>
</feature>
<dbReference type="OrthoDB" id="9796958at2"/>
<organism evidence="2 3">
    <name type="scientific">Photobacterium aphoticum</name>
    <dbReference type="NCBI Taxonomy" id="754436"/>
    <lineage>
        <taxon>Bacteria</taxon>
        <taxon>Pseudomonadati</taxon>
        <taxon>Pseudomonadota</taxon>
        <taxon>Gammaproteobacteria</taxon>
        <taxon>Vibrionales</taxon>
        <taxon>Vibrionaceae</taxon>
        <taxon>Photobacterium</taxon>
    </lineage>
</organism>